<dbReference type="AlphaFoldDB" id="A0A2P6QY13"/>
<accession>A0A2P6QY13</accession>
<organism evidence="1 2">
    <name type="scientific">Rosa chinensis</name>
    <name type="common">China rose</name>
    <dbReference type="NCBI Taxonomy" id="74649"/>
    <lineage>
        <taxon>Eukaryota</taxon>
        <taxon>Viridiplantae</taxon>
        <taxon>Streptophyta</taxon>
        <taxon>Embryophyta</taxon>
        <taxon>Tracheophyta</taxon>
        <taxon>Spermatophyta</taxon>
        <taxon>Magnoliopsida</taxon>
        <taxon>eudicotyledons</taxon>
        <taxon>Gunneridae</taxon>
        <taxon>Pentapetalae</taxon>
        <taxon>rosids</taxon>
        <taxon>fabids</taxon>
        <taxon>Rosales</taxon>
        <taxon>Rosaceae</taxon>
        <taxon>Rosoideae</taxon>
        <taxon>Rosoideae incertae sedis</taxon>
        <taxon>Rosa</taxon>
    </lineage>
</organism>
<evidence type="ECO:0000313" key="1">
    <source>
        <dbReference type="EMBL" id="PRQ38999.1"/>
    </source>
</evidence>
<reference evidence="1 2" key="1">
    <citation type="journal article" date="2018" name="Nat. Genet.">
        <title>The Rosa genome provides new insights in the design of modern roses.</title>
        <authorList>
            <person name="Bendahmane M."/>
        </authorList>
    </citation>
    <scope>NUCLEOTIDE SEQUENCE [LARGE SCALE GENOMIC DNA]</scope>
    <source>
        <strain evidence="2">cv. Old Blush</strain>
    </source>
</reference>
<dbReference type="Gramene" id="PRQ38999">
    <property type="protein sequence ID" value="PRQ38999"/>
    <property type="gene ID" value="RchiOBHm_Chr4g0420221"/>
</dbReference>
<gene>
    <name evidence="1" type="ORF">RchiOBHm_Chr4g0420221</name>
</gene>
<dbReference type="Proteomes" id="UP000238479">
    <property type="component" value="Chromosome 4"/>
</dbReference>
<comment type="caution">
    <text evidence="1">The sequence shown here is derived from an EMBL/GenBank/DDBJ whole genome shotgun (WGS) entry which is preliminary data.</text>
</comment>
<protein>
    <submittedName>
        <fullName evidence="1">Uncharacterized protein</fullName>
    </submittedName>
</protein>
<keyword evidence="2" id="KW-1185">Reference proteome</keyword>
<name>A0A2P6QY13_ROSCH</name>
<dbReference type="EMBL" id="PDCK01000042">
    <property type="protein sequence ID" value="PRQ38999.1"/>
    <property type="molecule type" value="Genomic_DNA"/>
</dbReference>
<proteinExistence type="predicted"/>
<evidence type="ECO:0000313" key="2">
    <source>
        <dbReference type="Proteomes" id="UP000238479"/>
    </source>
</evidence>
<sequence>MEKHNSKLGLFCSPQGQNLPLCKKLDNYKKQTKIYEQIISTKVFSLRLKLLS</sequence>